<gene>
    <name evidence="1" type="ORF">BA896_002685</name>
</gene>
<reference evidence="1 2" key="1">
    <citation type="submission" date="2016-10" db="EMBL/GenBank/DDBJ databases">
        <title>Updated version of Genome Assembly of Janthinobacterium lividum ERGS5:01.</title>
        <authorList>
            <person name="Kumar R."/>
            <person name="Acharya V."/>
            <person name="Singh D."/>
        </authorList>
    </citation>
    <scope>NUCLEOTIDE SEQUENCE [LARGE SCALE GENOMIC DNA]</scope>
    <source>
        <strain evidence="1 2">ERGS5:01</strain>
    </source>
</reference>
<comment type="caution">
    <text evidence="1">The sequence shown here is derived from an EMBL/GenBank/DDBJ whole genome shotgun (WGS) entry which is preliminary data.</text>
</comment>
<accession>A0A1E8PPX0</accession>
<proteinExistence type="predicted"/>
<sequence>MGWQAAQAAPHAALFIWVGITILHRGIDCQNLSDGGVRPGFAVIEAGQGAAGRALPQRCSHPVGVHGVNSSLVYF</sequence>
<protein>
    <submittedName>
        <fullName evidence="1">Uncharacterized protein</fullName>
    </submittedName>
</protein>
<name>A0A1E8PPX0_9BURK</name>
<dbReference type="Proteomes" id="UP000092634">
    <property type="component" value="Unassembled WGS sequence"/>
</dbReference>
<dbReference type="EMBL" id="MAQB02000001">
    <property type="protein sequence ID" value="OFJ48047.1"/>
    <property type="molecule type" value="Genomic_DNA"/>
</dbReference>
<dbReference type="AlphaFoldDB" id="A0A1E8PPX0"/>
<organism evidence="1 2">
    <name type="scientific">Janthinobacterium lividum</name>
    <dbReference type="NCBI Taxonomy" id="29581"/>
    <lineage>
        <taxon>Bacteria</taxon>
        <taxon>Pseudomonadati</taxon>
        <taxon>Pseudomonadota</taxon>
        <taxon>Betaproteobacteria</taxon>
        <taxon>Burkholderiales</taxon>
        <taxon>Oxalobacteraceae</taxon>
        <taxon>Janthinobacterium</taxon>
    </lineage>
</organism>
<evidence type="ECO:0000313" key="2">
    <source>
        <dbReference type="Proteomes" id="UP000092634"/>
    </source>
</evidence>
<evidence type="ECO:0000313" key="1">
    <source>
        <dbReference type="EMBL" id="OFJ48047.1"/>
    </source>
</evidence>